<dbReference type="GO" id="GO:0005737">
    <property type="term" value="C:cytoplasm"/>
    <property type="evidence" value="ECO:0007669"/>
    <property type="project" value="TreeGrafter"/>
</dbReference>
<protein>
    <recommendedName>
        <fullName evidence="8">CBS domain-containing protein</fullName>
    </recommendedName>
</protein>
<dbReference type="GO" id="GO:0030026">
    <property type="term" value="P:intracellular manganese ion homeostasis"/>
    <property type="evidence" value="ECO:0007669"/>
    <property type="project" value="TreeGrafter"/>
</dbReference>
<dbReference type="Gene3D" id="3.10.580.10">
    <property type="entry name" value="CBS-domain"/>
    <property type="match status" value="1"/>
</dbReference>
<dbReference type="PROSITE" id="PS51371">
    <property type="entry name" value="CBS"/>
    <property type="match status" value="1"/>
</dbReference>
<dbReference type="GO" id="GO:0016020">
    <property type="term" value="C:membrane"/>
    <property type="evidence" value="ECO:0007669"/>
    <property type="project" value="UniProtKB-SubCell"/>
</dbReference>
<feature type="transmembrane region" description="Helical" evidence="7">
    <location>
        <begin position="110"/>
        <end position="136"/>
    </location>
</feature>
<proteinExistence type="predicted"/>
<dbReference type="InterPro" id="IPR000644">
    <property type="entry name" value="CBS_dom"/>
</dbReference>
<dbReference type="EMBL" id="GIBP01003500">
    <property type="protein sequence ID" value="NDV32469.1"/>
    <property type="molecule type" value="Transcribed_RNA"/>
</dbReference>
<dbReference type="GO" id="GO:0010960">
    <property type="term" value="P:magnesium ion homeostasis"/>
    <property type="evidence" value="ECO:0007669"/>
    <property type="project" value="InterPro"/>
</dbReference>
<keyword evidence="6" id="KW-0129">CBS domain</keyword>
<evidence type="ECO:0000313" key="9">
    <source>
        <dbReference type="EMBL" id="NDV32469.1"/>
    </source>
</evidence>
<feature type="transmembrane region" description="Helical" evidence="7">
    <location>
        <begin position="76"/>
        <end position="98"/>
    </location>
</feature>
<evidence type="ECO:0000259" key="8">
    <source>
        <dbReference type="PROSITE" id="PS51371"/>
    </source>
</evidence>
<dbReference type="InterPro" id="IPR046342">
    <property type="entry name" value="CBS_dom_sf"/>
</dbReference>
<evidence type="ECO:0000256" key="2">
    <source>
        <dbReference type="ARBA" id="ARBA00022692"/>
    </source>
</evidence>
<evidence type="ECO:0000256" key="4">
    <source>
        <dbReference type="ARBA" id="ARBA00022989"/>
    </source>
</evidence>
<dbReference type="CDD" id="cd04590">
    <property type="entry name" value="CBS_pair_CorC_HlyC_assoc"/>
    <property type="match status" value="1"/>
</dbReference>
<evidence type="ECO:0000256" key="1">
    <source>
        <dbReference type="ARBA" id="ARBA00004141"/>
    </source>
</evidence>
<organism evidence="9">
    <name type="scientific">Arcella intermedia</name>
    <dbReference type="NCBI Taxonomy" id="1963864"/>
    <lineage>
        <taxon>Eukaryota</taxon>
        <taxon>Amoebozoa</taxon>
        <taxon>Tubulinea</taxon>
        <taxon>Elardia</taxon>
        <taxon>Arcellinida</taxon>
        <taxon>Sphaerothecina</taxon>
        <taxon>Arcellidae</taxon>
        <taxon>Arcella</taxon>
    </lineage>
</organism>
<dbReference type="SUPFAM" id="SSF54631">
    <property type="entry name" value="CBS-domain pair"/>
    <property type="match status" value="1"/>
</dbReference>
<keyword evidence="3" id="KW-0677">Repeat</keyword>
<reference evidence="9" key="1">
    <citation type="journal article" date="2020" name="J. Eukaryot. Microbiol.">
        <title>De novo Sequencing, Assembly and Annotation of the Transcriptome for the Free-Living Testate Amoeba Arcella intermedia.</title>
        <authorList>
            <person name="Ribeiro G.M."/>
            <person name="Porfirio-Sousa A.L."/>
            <person name="Maurer-Alcala X.X."/>
            <person name="Katz L.A."/>
            <person name="Lahr D.J.G."/>
        </authorList>
    </citation>
    <scope>NUCLEOTIDE SEQUENCE</scope>
</reference>
<comment type="subcellular location">
    <subcellularLocation>
        <location evidence="1">Membrane</location>
        <topology evidence="1">Multi-pass membrane protein</topology>
    </subcellularLocation>
</comment>
<evidence type="ECO:0000256" key="5">
    <source>
        <dbReference type="ARBA" id="ARBA00023136"/>
    </source>
</evidence>
<evidence type="ECO:0000256" key="6">
    <source>
        <dbReference type="PROSITE-ProRule" id="PRU00703"/>
    </source>
</evidence>
<dbReference type="AlphaFoldDB" id="A0A6B2L676"/>
<name>A0A6B2L676_9EUKA</name>
<dbReference type="PANTHER" id="PTHR12064">
    <property type="entry name" value="METAL TRANSPORTER CNNM"/>
    <property type="match status" value="1"/>
</dbReference>
<sequence length="387" mass="43619">MVLIGGFSSGMNMGFMTLDLINLKTLKKSTLNEARYSEKLITLMKRHTLLMVTLSLMLVAALEALPIFLQRLVGDPYISLAISVPTTLFFVQVIPTLICTRKILPLGYYLFWVICAFIGIFLLVLFPIAALFDLIFGERKPFKPENFKDLVETYVTDGPEGQEESDHLLPSGSREIPEEVSVMVAALAMKEKTCKSAMVQINDVYMLSDKTVFDYKLMEEISECGHSRIPVYHNERNLIIGMLLTSILIKMNPNDSVPMEALELVELPHVSSDMPLYKILNQFKTGKSQMAIVLDSNDNLTPIGIITLEDVIETLIGDEIYDEVDFIKAEKKKKLLQQQLTKPKVQLKTPKEQEGNEAKAILIKKPSQKREVNIVNTPTFSKSLIIN</sequence>
<keyword evidence="4 7" id="KW-1133">Transmembrane helix</keyword>
<dbReference type="PANTHER" id="PTHR12064:SF97">
    <property type="entry name" value="METAL TRANSPORTER CNNM-5"/>
    <property type="match status" value="1"/>
</dbReference>
<dbReference type="Pfam" id="PF00571">
    <property type="entry name" value="CBS"/>
    <property type="match status" value="1"/>
</dbReference>
<dbReference type="InterPro" id="IPR044751">
    <property type="entry name" value="Ion_transp-like_CBS"/>
</dbReference>
<dbReference type="InterPro" id="IPR002550">
    <property type="entry name" value="CNNM"/>
</dbReference>
<evidence type="ECO:0000256" key="7">
    <source>
        <dbReference type="SAM" id="Phobius"/>
    </source>
</evidence>
<dbReference type="FunFam" id="3.10.580.10:FF:000006">
    <property type="entry name" value="DUF21 and CBS domain protein"/>
    <property type="match status" value="1"/>
</dbReference>
<evidence type="ECO:0000256" key="3">
    <source>
        <dbReference type="ARBA" id="ARBA00022737"/>
    </source>
</evidence>
<keyword evidence="5 7" id="KW-0472">Membrane</keyword>
<dbReference type="InterPro" id="IPR045095">
    <property type="entry name" value="ACDP"/>
</dbReference>
<dbReference type="Pfam" id="PF01595">
    <property type="entry name" value="CNNM"/>
    <property type="match status" value="1"/>
</dbReference>
<feature type="domain" description="CBS" evidence="8">
    <location>
        <begin position="259"/>
        <end position="323"/>
    </location>
</feature>
<accession>A0A6B2L676</accession>
<keyword evidence="2 7" id="KW-0812">Transmembrane</keyword>
<feature type="transmembrane region" description="Helical" evidence="7">
    <location>
        <begin position="49"/>
        <end position="70"/>
    </location>
</feature>